<evidence type="ECO:0000256" key="1">
    <source>
        <dbReference type="SAM" id="Phobius"/>
    </source>
</evidence>
<dbReference type="Pfam" id="PF13240">
    <property type="entry name" value="Zn_Ribbon_1"/>
    <property type="match status" value="1"/>
</dbReference>
<organism evidence="3 4">
    <name type="scientific">Megasphaera vaginalis</name>
    <name type="common">ex Srinivasan et al. 2021</name>
    <dbReference type="NCBI Taxonomy" id="1111454"/>
    <lineage>
        <taxon>Bacteria</taxon>
        <taxon>Bacillati</taxon>
        <taxon>Bacillota</taxon>
        <taxon>Negativicutes</taxon>
        <taxon>Veillonellales</taxon>
        <taxon>Veillonellaceae</taxon>
        <taxon>Megasphaera</taxon>
    </lineage>
</organism>
<dbReference type="Proteomes" id="UP000017090">
    <property type="component" value="Unassembled WGS sequence"/>
</dbReference>
<evidence type="ECO:0000259" key="2">
    <source>
        <dbReference type="Pfam" id="PF13240"/>
    </source>
</evidence>
<dbReference type="AlphaFoldDB" id="U7UGZ7"/>
<dbReference type="PATRIC" id="fig|1111454.3.peg.1559"/>
<dbReference type="OrthoDB" id="1624803at2"/>
<dbReference type="STRING" id="1111454.HMPREF1250_1891"/>
<feature type="transmembrane region" description="Helical" evidence="1">
    <location>
        <begin position="46"/>
        <end position="64"/>
    </location>
</feature>
<keyword evidence="1" id="KW-0472">Membrane</keyword>
<feature type="domain" description="Zinc-ribbon" evidence="2">
    <location>
        <begin position="3"/>
        <end position="23"/>
    </location>
</feature>
<name>U7UGZ7_9FIRM</name>
<keyword evidence="4" id="KW-1185">Reference proteome</keyword>
<keyword evidence="1" id="KW-0812">Transmembrane</keyword>
<protein>
    <recommendedName>
        <fullName evidence="2">Zinc-ribbon domain-containing protein</fullName>
    </recommendedName>
</protein>
<dbReference type="InterPro" id="IPR026870">
    <property type="entry name" value="Zinc_ribbon_dom"/>
</dbReference>
<dbReference type="RefSeq" id="WP_023053915.1">
    <property type="nucleotide sequence ID" value="NZ_AWXA01000041.1"/>
</dbReference>
<dbReference type="EMBL" id="AWXA01000041">
    <property type="protein sequence ID" value="ERT58616.1"/>
    <property type="molecule type" value="Genomic_DNA"/>
</dbReference>
<comment type="caution">
    <text evidence="3">The sequence shown here is derived from an EMBL/GenBank/DDBJ whole genome shotgun (WGS) entry which is preliminary data.</text>
</comment>
<sequence>MICKTCGTELRDGVRMCPICGTQQITPPQPPKNIRNNPKIFTKTRIVSFLLILFFIGVGLWRMLTQ</sequence>
<evidence type="ECO:0000313" key="3">
    <source>
        <dbReference type="EMBL" id="ERT58616.1"/>
    </source>
</evidence>
<reference evidence="3 4" key="1">
    <citation type="submission" date="2013-09" db="EMBL/GenBank/DDBJ databases">
        <authorList>
            <person name="Durkin A.S."/>
            <person name="Haft D.R."/>
            <person name="McCorrison J."/>
            <person name="Torralba M."/>
            <person name="Gillis M."/>
            <person name="Haft D.H."/>
            <person name="Methe B."/>
            <person name="Sutton G."/>
            <person name="Nelson K.E."/>
        </authorList>
    </citation>
    <scope>NUCLEOTIDE SEQUENCE [LARGE SCALE GENOMIC DNA]</scope>
    <source>
        <strain evidence="3 4">BV3C16-1</strain>
    </source>
</reference>
<proteinExistence type="predicted"/>
<evidence type="ECO:0000313" key="4">
    <source>
        <dbReference type="Proteomes" id="UP000017090"/>
    </source>
</evidence>
<accession>U7UGZ7</accession>
<keyword evidence="1" id="KW-1133">Transmembrane helix</keyword>
<gene>
    <name evidence="3" type="ORF">HMPREF1250_1891</name>
</gene>